<dbReference type="Pfam" id="PF03573">
    <property type="entry name" value="OprD"/>
    <property type="match status" value="1"/>
</dbReference>
<gene>
    <name evidence="4" type="ORF">DET57_12291</name>
</gene>
<evidence type="ECO:0000313" key="5">
    <source>
        <dbReference type="Proteomes" id="UP000247485"/>
    </source>
</evidence>
<dbReference type="PANTHER" id="PTHR34596">
    <property type="entry name" value="CHITOPORIN"/>
    <property type="match status" value="1"/>
</dbReference>
<evidence type="ECO:0000313" key="4">
    <source>
        <dbReference type="EMBL" id="PXW38632.1"/>
    </source>
</evidence>
<comment type="similarity">
    <text evidence="1">Belongs to the outer membrane porin (Opr) (TC 1.B.25) family.</text>
</comment>
<proteinExistence type="inferred from homology"/>
<keyword evidence="2" id="KW-0813">Transport</keyword>
<protein>
    <submittedName>
        <fullName evidence="4">Outer membrane OprD family porin</fullName>
    </submittedName>
</protein>
<dbReference type="PANTHER" id="PTHR34596:SF2">
    <property type="entry name" value="CHITOPORIN"/>
    <property type="match status" value="1"/>
</dbReference>
<evidence type="ECO:0000256" key="2">
    <source>
        <dbReference type="ARBA" id="ARBA00022448"/>
    </source>
</evidence>
<organism evidence="4 5">
    <name type="scientific">Klebsiella oxytoca</name>
    <dbReference type="NCBI Taxonomy" id="571"/>
    <lineage>
        <taxon>Bacteria</taxon>
        <taxon>Pseudomonadati</taxon>
        <taxon>Pseudomonadota</taxon>
        <taxon>Gammaproteobacteria</taxon>
        <taxon>Enterobacterales</taxon>
        <taxon>Enterobacteriaceae</taxon>
        <taxon>Klebsiella/Raoultella group</taxon>
        <taxon>Klebsiella</taxon>
    </lineage>
</organism>
<dbReference type="GO" id="GO:0016020">
    <property type="term" value="C:membrane"/>
    <property type="evidence" value="ECO:0007669"/>
    <property type="project" value="InterPro"/>
</dbReference>
<dbReference type="InterPro" id="IPR023614">
    <property type="entry name" value="Porin_dom_sf"/>
</dbReference>
<accession>A0A318FGA4</accession>
<dbReference type="InterPro" id="IPR005318">
    <property type="entry name" value="OM_porin_bac"/>
</dbReference>
<reference evidence="4 5" key="1">
    <citation type="submission" date="2018-05" db="EMBL/GenBank/DDBJ databases">
        <title>Freshwater and sediment microbial communities from various areas in North America, analyzing microbe dynamics in response to fracking.</title>
        <authorList>
            <person name="Lamendella R."/>
        </authorList>
    </citation>
    <scope>NUCLEOTIDE SEQUENCE [LARGE SCALE GENOMIC DNA]</scope>
    <source>
        <strain evidence="4 5">67</strain>
    </source>
</reference>
<evidence type="ECO:0000256" key="1">
    <source>
        <dbReference type="ARBA" id="ARBA00009075"/>
    </source>
</evidence>
<sequence length="461" mass="52522">MSRPDRCVPTLGFIMKINTITVAIMMLAIPTSVWSSTTKNSIQERDMVNTVLDDPLFSQSHMSLSFKNYWKYLKEEETEPKKVHNAWGQGVAVDYQSGYFADIIGFDATYYGAMKLGASDYFNSRGVLYNDGSGNKKSNAEGFSKIGQRNVKLQYRLEDINLNARWGWQTMKNYGVISNSTRLSPTTYLGWTGAVNYGPFTLRGAYIESSMDRNSPDKKRFQTNSGQYINHIASGDILWQSELLNMQYAYGESDNYLRRHILFTNLKPMKALNIGTQVYATHALDEYKNMPANKRDFDDDAWHIAMDVKWQADNWSTKWGLGYTDANKANEVGFYPRHMSKNSRGTFTSMAYAGNDYMRDGELVLSNMSDYNLTPELAIGLAGNIAQFNYRGNHVRTGEINAFSRWVPTHPRLKNLTVWAMFGPGWSYKMNGKTPVLTDGHYSRANSLSSEVIIEYKFNLF</sequence>
<comment type="caution">
    <text evidence="4">The sequence shown here is derived from an EMBL/GenBank/DDBJ whole genome shotgun (WGS) entry which is preliminary data.</text>
</comment>
<dbReference type="Gene3D" id="2.40.160.10">
    <property type="entry name" value="Porin"/>
    <property type="match status" value="1"/>
</dbReference>
<dbReference type="AlphaFoldDB" id="A0A318FGA4"/>
<name>A0A318FGA4_KLEOX</name>
<dbReference type="Proteomes" id="UP000247485">
    <property type="component" value="Unassembled WGS sequence"/>
</dbReference>
<evidence type="ECO:0000256" key="3">
    <source>
        <dbReference type="ARBA" id="ARBA00022729"/>
    </source>
</evidence>
<dbReference type="EMBL" id="QJJG01000022">
    <property type="protein sequence ID" value="PXW38632.1"/>
    <property type="molecule type" value="Genomic_DNA"/>
</dbReference>
<dbReference type="GO" id="GO:0015288">
    <property type="term" value="F:porin activity"/>
    <property type="evidence" value="ECO:0007669"/>
    <property type="project" value="TreeGrafter"/>
</dbReference>
<keyword evidence="3" id="KW-0732">Signal</keyword>